<gene>
    <name evidence="3" type="ORF">GCM10023336_20160</name>
</gene>
<sequence>MRKFQKAAVVVALLGSVGFLGAGAAQAHGGEGGGSQTEVRHTETRQTETRQTETRQSEPRGGGGAAVDSHQSQACTGQVDAQQGLVDVQDLGVAANAIVGIGNPVGKLTSVACPSALTFG</sequence>
<evidence type="ECO:0000313" key="3">
    <source>
        <dbReference type="EMBL" id="GAA5051433.1"/>
    </source>
</evidence>
<accession>A0ABP9K4Y0</accession>
<dbReference type="EMBL" id="BAABKC010000027">
    <property type="protein sequence ID" value="GAA5051433.1"/>
    <property type="molecule type" value="Genomic_DNA"/>
</dbReference>
<evidence type="ECO:0000256" key="2">
    <source>
        <dbReference type="SAM" id="SignalP"/>
    </source>
</evidence>
<proteinExistence type="predicted"/>
<dbReference type="RefSeq" id="WP_176146934.1">
    <property type="nucleotide sequence ID" value="NZ_BAABKC010000027.1"/>
</dbReference>
<name>A0ABP9K4Y0_9ACTN</name>
<dbReference type="Proteomes" id="UP001500124">
    <property type="component" value="Unassembled WGS sequence"/>
</dbReference>
<evidence type="ECO:0000256" key="1">
    <source>
        <dbReference type="SAM" id="MobiDB-lite"/>
    </source>
</evidence>
<feature type="signal peptide" evidence="2">
    <location>
        <begin position="1"/>
        <end position="27"/>
    </location>
</feature>
<protein>
    <recommendedName>
        <fullName evidence="5">Secreted protein</fullName>
    </recommendedName>
</protein>
<keyword evidence="4" id="KW-1185">Reference proteome</keyword>
<feature type="chain" id="PRO_5047167412" description="Secreted protein" evidence="2">
    <location>
        <begin position="28"/>
        <end position="120"/>
    </location>
</feature>
<feature type="region of interest" description="Disordered" evidence="1">
    <location>
        <begin position="25"/>
        <end position="76"/>
    </location>
</feature>
<reference evidence="4" key="1">
    <citation type="journal article" date="2019" name="Int. J. Syst. Evol. Microbiol.">
        <title>The Global Catalogue of Microorganisms (GCM) 10K type strain sequencing project: providing services to taxonomists for standard genome sequencing and annotation.</title>
        <authorList>
            <consortium name="The Broad Institute Genomics Platform"/>
            <consortium name="The Broad Institute Genome Sequencing Center for Infectious Disease"/>
            <person name="Wu L."/>
            <person name="Ma J."/>
        </authorList>
    </citation>
    <scope>NUCLEOTIDE SEQUENCE [LARGE SCALE GENOMIC DNA]</scope>
    <source>
        <strain evidence="4">JCM 18410</strain>
    </source>
</reference>
<evidence type="ECO:0000313" key="4">
    <source>
        <dbReference type="Proteomes" id="UP001500124"/>
    </source>
</evidence>
<comment type="caution">
    <text evidence="3">The sequence shown here is derived from an EMBL/GenBank/DDBJ whole genome shotgun (WGS) entry which is preliminary data.</text>
</comment>
<organism evidence="3 4">
    <name type="scientific">Streptomyces similanensis</name>
    <dbReference type="NCBI Taxonomy" id="1274988"/>
    <lineage>
        <taxon>Bacteria</taxon>
        <taxon>Bacillati</taxon>
        <taxon>Actinomycetota</taxon>
        <taxon>Actinomycetes</taxon>
        <taxon>Kitasatosporales</taxon>
        <taxon>Streptomycetaceae</taxon>
        <taxon>Streptomyces</taxon>
    </lineage>
</organism>
<evidence type="ECO:0008006" key="5">
    <source>
        <dbReference type="Google" id="ProtNLM"/>
    </source>
</evidence>
<feature type="compositionally biased region" description="Basic and acidic residues" evidence="1">
    <location>
        <begin position="38"/>
        <end position="58"/>
    </location>
</feature>
<keyword evidence="2" id="KW-0732">Signal</keyword>